<dbReference type="Pfam" id="PF13966">
    <property type="entry name" value="zf-RVT"/>
    <property type="match status" value="1"/>
</dbReference>
<dbReference type="PANTHER" id="PTHR14005:SF0">
    <property type="entry name" value="EUKARYOTIC TRANSLATION INITIATION FACTOR 3 SUBUNIT A"/>
    <property type="match status" value="1"/>
</dbReference>
<evidence type="ECO:0000313" key="10">
    <source>
        <dbReference type="Proteomes" id="UP001161247"/>
    </source>
</evidence>
<keyword evidence="4" id="KW-0694">RNA-binding</keyword>
<feature type="region of interest" description="Disordered" evidence="6">
    <location>
        <begin position="638"/>
        <end position="671"/>
    </location>
</feature>
<dbReference type="FunFam" id="1.25.40.860:FF:000004">
    <property type="entry name" value="Eukaryotic translation initiation factor 3 subunit A"/>
    <property type="match status" value="1"/>
</dbReference>
<dbReference type="InterPro" id="IPR026960">
    <property type="entry name" value="RVT-Znf"/>
</dbReference>
<dbReference type="Proteomes" id="UP001161247">
    <property type="component" value="Chromosome 4"/>
</dbReference>
<evidence type="ECO:0000259" key="8">
    <source>
        <dbReference type="Pfam" id="PF22591"/>
    </source>
</evidence>
<dbReference type="Gene3D" id="1.25.40.860">
    <property type="match status" value="2"/>
</dbReference>
<accession>A0AAV1D9F2</accession>
<gene>
    <name evidence="9" type="ORF">OLC1_LOCUS12629</name>
</gene>
<dbReference type="FunFam" id="4.10.860.10:FF:000001">
    <property type="entry name" value="Eukaryotic translation initiation factor 3 subunit A"/>
    <property type="match status" value="1"/>
</dbReference>
<evidence type="ECO:0000256" key="6">
    <source>
        <dbReference type="SAM" id="MobiDB-lite"/>
    </source>
</evidence>
<keyword evidence="2" id="KW-0963">Cytoplasm</keyword>
<feature type="domain" description="Reverse transcriptase zinc-binding" evidence="7">
    <location>
        <begin position="855"/>
        <end position="912"/>
    </location>
</feature>
<dbReference type="Pfam" id="PF22591">
    <property type="entry name" value="eIF3a_PCI_TPR-like"/>
    <property type="match status" value="1"/>
</dbReference>
<feature type="region of interest" description="Disordered" evidence="6">
    <location>
        <begin position="531"/>
        <end position="571"/>
    </location>
</feature>
<evidence type="ECO:0000313" key="9">
    <source>
        <dbReference type="EMBL" id="CAI9103472.1"/>
    </source>
</evidence>
<dbReference type="AlphaFoldDB" id="A0AAV1D9F2"/>
<dbReference type="GO" id="GO:0003729">
    <property type="term" value="F:mRNA binding"/>
    <property type="evidence" value="ECO:0007669"/>
    <property type="project" value="TreeGrafter"/>
</dbReference>
<dbReference type="InterPro" id="IPR054711">
    <property type="entry name" value="eIF3a_PCI_TPR-like"/>
</dbReference>
<evidence type="ECO:0000256" key="3">
    <source>
        <dbReference type="ARBA" id="ARBA00022540"/>
    </source>
</evidence>
<dbReference type="EMBL" id="OX459121">
    <property type="protein sequence ID" value="CAI9103472.1"/>
    <property type="molecule type" value="Genomic_DNA"/>
</dbReference>
<keyword evidence="3" id="KW-0396">Initiation factor</keyword>
<dbReference type="GO" id="GO:0071541">
    <property type="term" value="C:eukaryotic translation initiation factor 3 complex, eIF3m"/>
    <property type="evidence" value="ECO:0007669"/>
    <property type="project" value="TreeGrafter"/>
</dbReference>
<comment type="subcellular location">
    <subcellularLocation>
        <location evidence="1">Cytoplasm</location>
    </subcellularLocation>
</comment>
<sequence>MAMSFAKPENALKRAEELLNVGQKQGAWDTIHCVITSRRYRAWTKTLERVMFKYIDLCVEMRKGAKEGLNQYRIMCQQVNVSSLGEIIKHFIYLSTERAEFARNKADALEEALDIDDLEADTRPEDLMLSYVSGQKGKDRSDRELVTPWFKFLWETYRTVLEVLRNNSKLESLYAPSGRGWNFGQLQDALLNHLVNLNKYKDQKDRPDISAPESLQLYLDTRFEQPKIATELELWQEAFCSVEHIHGLMCIVEKQPKPSLLVIYYTKLTEIFRMSSSHLHHAYAWFKLFSLQKSFNKNLTQKDLQLIASSVVLAGFSVPYDLSRGSSHLELENGNRRNLRRANLIGFSIDDTLEELVSKGVLTCATQDVKDLYHLLEHEFLPLDLASKVQPLLVKVLKIGGKLSSASSLPEVQLSQYTPALEKLAALLKQLNNSLSNRNVLSYFYNASYNFDNYSILPLLEKISAEAVKFNFLSLKIDHGKGAVVFNSQDFEADKRRKQLNIKQKTVTNAAETTPAPAKYVPKFKMQLDNSRQASASVSDRWGSGRSDERQPSDRPCGYGFGSGASARSKSQNLNETRVLNQLPQASKQACNKSVLLEELLTKERLAHLNLLEQLPLEKYKSLKENQYTGKTQKVEYARKRKDKKSTSAMARGMKKKSKAAVNEHQEQPKDERKLHTIDCVNNLAKDQEQPIVFEWKPIQCLNYGRQTIPGLKDNTEKMSERIEKEIPEEAEKNVALKTKGDEVLIQNQKGMKVKLKDKWIQEVDINSKLMPLALHPASDLKTVKVIKSVLNHFEAVTGLSFPMKYLVSYNKSQNWWEYKPPQDNSWHWKKIKIKEVFAPGIVNGKWQNNGGKEYTATSGYRWLRGDQHKFQPARVVWTSVGLPKHNFISWMAWHDRILTVERLQKMTIHIENLEGLEVLAEHQKRDQDSECRQFD</sequence>
<evidence type="ECO:0000256" key="5">
    <source>
        <dbReference type="ARBA" id="ARBA00022917"/>
    </source>
</evidence>
<dbReference type="GO" id="GO:0003743">
    <property type="term" value="F:translation initiation factor activity"/>
    <property type="evidence" value="ECO:0007669"/>
    <property type="project" value="UniProtKB-KW"/>
</dbReference>
<dbReference type="GO" id="GO:0043614">
    <property type="term" value="C:multi-eIF complex"/>
    <property type="evidence" value="ECO:0007669"/>
    <property type="project" value="TreeGrafter"/>
</dbReference>
<feature type="compositionally biased region" description="Basic and acidic residues" evidence="6">
    <location>
        <begin position="662"/>
        <end position="671"/>
    </location>
</feature>
<evidence type="ECO:0000256" key="2">
    <source>
        <dbReference type="ARBA" id="ARBA00022490"/>
    </source>
</evidence>
<keyword evidence="10" id="KW-1185">Reference proteome</keyword>
<protein>
    <submittedName>
        <fullName evidence="9">OLC1v1001955C1</fullName>
    </submittedName>
</protein>
<organism evidence="9 10">
    <name type="scientific">Oldenlandia corymbosa var. corymbosa</name>
    <dbReference type="NCBI Taxonomy" id="529605"/>
    <lineage>
        <taxon>Eukaryota</taxon>
        <taxon>Viridiplantae</taxon>
        <taxon>Streptophyta</taxon>
        <taxon>Embryophyta</taxon>
        <taxon>Tracheophyta</taxon>
        <taxon>Spermatophyta</taxon>
        <taxon>Magnoliopsida</taxon>
        <taxon>eudicotyledons</taxon>
        <taxon>Gunneridae</taxon>
        <taxon>Pentapetalae</taxon>
        <taxon>asterids</taxon>
        <taxon>lamiids</taxon>
        <taxon>Gentianales</taxon>
        <taxon>Rubiaceae</taxon>
        <taxon>Rubioideae</taxon>
        <taxon>Spermacoceae</taxon>
        <taxon>Hedyotis-Oldenlandia complex</taxon>
        <taxon>Oldenlandia</taxon>
    </lineage>
</organism>
<evidence type="ECO:0000256" key="1">
    <source>
        <dbReference type="ARBA" id="ARBA00004496"/>
    </source>
</evidence>
<name>A0AAV1D9F2_OLDCO</name>
<dbReference type="Gene3D" id="4.10.860.10">
    <property type="entry name" value="UVR domain"/>
    <property type="match status" value="1"/>
</dbReference>
<keyword evidence="5" id="KW-0648">Protein biosynthesis</keyword>
<evidence type="ECO:0000259" key="7">
    <source>
        <dbReference type="Pfam" id="PF13966"/>
    </source>
</evidence>
<dbReference type="InterPro" id="IPR027512">
    <property type="entry name" value="EIF3A"/>
</dbReference>
<proteinExistence type="predicted"/>
<dbReference type="GO" id="GO:0001732">
    <property type="term" value="P:formation of cytoplasmic translation initiation complex"/>
    <property type="evidence" value="ECO:0007669"/>
    <property type="project" value="TreeGrafter"/>
</dbReference>
<dbReference type="PANTHER" id="PTHR14005">
    <property type="entry name" value="EUKARYOTIC TRANSLATION INITIATION FACTOR 3, THETA SUBUNIT"/>
    <property type="match status" value="1"/>
</dbReference>
<dbReference type="GO" id="GO:0071540">
    <property type="term" value="C:eukaryotic translation initiation factor 3 complex, eIF3e"/>
    <property type="evidence" value="ECO:0007669"/>
    <property type="project" value="TreeGrafter"/>
</dbReference>
<reference evidence="9" key="1">
    <citation type="submission" date="2023-03" db="EMBL/GenBank/DDBJ databases">
        <authorList>
            <person name="Julca I."/>
        </authorList>
    </citation>
    <scope>NUCLEOTIDE SEQUENCE</scope>
</reference>
<evidence type="ECO:0000256" key="4">
    <source>
        <dbReference type="ARBA" id="ARBA00022884"/>
    </source>
</evidence>
<dbReference type="GO" id="GO:0002188">
    <property type="term" value="P:translation reinitiation"/>
    <property type="evidence" value="ECO:0007669"/>
    <property type="project" value="TreeGrafter"/>
</dbReference>
<feature type="domain" description="eIF3a PCI" evidence="8">
    <location>
        <begin position="9"/>
        <end position="382"/>
    </location>
</feature>